<dbReference type="Proteomes" id="UP001605036">
    <property type="component" value="Unassembled WGS sequence"/>
</dbReference>
<evidence type="ECO:0000313" key="1">
    <source>
        <dbReference type="EMBL" id="KAL2651961.1"/>
    </source>
</evidence>
<dbReference type="AlphaFoldDB" id="A0ABD1ZKJ5"/>
<keyword evidence="2" id="KW-1185">Reference proteome</keyword>
<sequence length="183" mass="21193">MSRNIHLYHLRGKEQSMISMGLIGFKEGNTLLSLRKKLEGIRIFESTFQFWDSRLGSPVHMKLEALIFVEDLEGQVVLLETKDSEESNLVLVGLRVETKPLVVATQPVNRNIIYKEQNEGIVDVLIESSKGSIIDDDRLEGKALFLSKHMSHAIETAWREQVERLIIWQQKENKVDHEWRVRT</sequence>
<reference evidence="1 2" key="1">
    <citation type="submission" date="2024-09" db="EMBL/GenBank/DDBJ databases">
        <title>Chromosome-scale assembly of Riccia fluitans.</title>
        <authorList>
            <person name="Paukszto L."/>
            <person name="Sawicki J."/>
            <person name="Karawczyk K."/>
            <person name="Piernik-Szablinska J."/>
            <person name="Szczecinska M."/>
            <person name="Mazdziarz M."/>
        </authorList>
    </citation>
    <scope>NUCLEOTIDE SEQUENCE [LARGE SCALE GENOMIC DNA]</scope>
    <source>
        <strain evidence="1">Rf_01</strain>
        <tissue evidence="1">Aerial parts of the thallus</tissue>
    </source>
</reference>
<protein>
    <submittedName>
        <fullName evidence="1">Uncharacterized protein</fullName>
    </submittedName>
</protein>
<accession>A0ABD1ZKJ5</accession>
<dbReference type="EMBL" id="JBHFFA010000001">
    <property type="protein sequence ID" value="KAL2651961.1"/>
    <property type="molecule type" value="Genomic_DNA"/>
</dbReference>
<name>A0ABD1ZKJ5_9MARC</name>
<gene>
    <name evidence="1" type="ORF">R1flu_020089</name>
</gene>
<organism evidence="1 2">
    <name type="scientific">Riccia fluitans</name>
    <dbReference type="NCBI Taxonomy" id="41844"/>
    <lineage>
        <taxon>Eukaryota</taxon>
        <taxon>Viridiplantae</taxon>
        <taxon>Streptophyta</taxon>
        <taxon>Embryophyta</taxon>
        <taxon>Marchantiophyta</taxon>
        <taxon>Marchantiopsida</taxon>
        <taxon>Marchantiidae</taxon>
        <taxon>Marchantiales</taxon>
        <taxon>Ricciaceae</taxon>
        <taxon>Riccia</taxon>
    </lineage>
</organism>
<comment type="caution">
    <text evidence="1">The sequence shown here is derived from an EMBL/GenBank/DDBJ whole genome shotgun (WGS) entry which is preliminary data.</text>
</comment>
<proteinExistence type="predicted"/>
<evidence type="ECO:0000313" key="2">
    <source>
        <dbReference type="Proteomes" id="UP001605036"/>
    </source>
</evidence>